<dbReference type="PROSITE" id="PS50879">
    <property type="entry name" value="RNASE_H_1"/>
    <property type="match status" value="1"/>
</dbReference>
<comment type="function">
    <text evidence="10">Endonuclease that specifically degrades the RNA of RNA-DNA hybrids.</text>
</comment>
<keyword evidence="14" id="KW-1185">Reference proteome</keyword>
<keyword evidence="7 10" id="KW-0255">Endonuclease</keyword>
<dbReference type="InterPro" id="IPR012337">
    <property type="entry name" value="RNaseH-like_sf"/>
</dbReference>
<evidence type="ECO:0000259" key="12">
    <source>
        <dbReference type="PROSITE" id="PS50879"/>
    </source>
</evidence>
<keyword evidence="9 10" id="KW-0460">Magnesium</keyword>
<dbReference type="GO" id="GO:0004523">
    <property type="term" value="F:RNA-DNA hybrid ribonuclease activity"/>
    <property type="evidence" value="ECO:0007669"/>
    <property type="project" value="UniProtKB-UniRule"/>
</dbReference>
<evidence type="ECO:0000256" key="11">
    <source>
        <dbReference type="SAM" id="MobiDB-lite"/>
    </source>
</evidence>
<feature type="region of interest" description="Disordered" evidence="11">
    <location>
        <begin position="18"/>
        <end position="49"/>
    </location>
</feature>
<accession>A0A3N4HH84</accession>
<dbReference type="Proteomes" id="UP000275078">
    <property type="component" value="Unassembled WGS sequence"/>
</dbReference>
<feature type="compositionally biased region" description="Low complexity" evidence="11">
    <location>
        <begin position="103"/>
        <end position="119"/>
    </location>
</feature>
<dbReference type="InterPro" id="IPR050092">
    <property type="entry name" value="RNase_H"/>
</dbReference>
<dbReference type="InterPro" id="IPR011320">
    <property type="entry name" value="RNase_H1_N"/>
</dbReference>
<evidence type="ECO:0000313" key="14">
    <source>
        <dbReference type="Proteomes" id="UP000275078"/>
    </source>
</evidence>
<evidence type="ECO:0000256" key="6">
    <source>
        <dbReference type="ARBA" id="ARBA00022723"/>
    </source>
</evidence>
<dbReference type="GO" id="GO:0003676">
    <property type="term" value="F:nucleic acid binding"/>
    <property type="evidence" value="ECO:0007669"/>
    <property type="project" value="UniProtKB-UniRule"/>
</dbReference>
<keyword evidence="8 10" id="KW-0378">Hydrolase</keyword>
<dbReference type="InterPro" id="IPR002156">
    <property type="entry name" value="RNaseH_domain"/>
</dbReference>
<organism evidence="13 14">
    <name type="scientific">Ascobolus immersus RN42</name>
    <dbReference type="NCBI Taxonomy" id="1160509"/>
    <lineage>
        <taxon>Eukaryota</taxon>
        <taxon>Fungi</taxon>
        <taxon>Dikarya</taxon>
        <taxon>Ascomycota</taxon>
        <taxon>Pezizomycotina</taxon>
        <taxon>Pezizomycetes</taxon>
        <taxon>Pezizales</taxon>
        <taxon>Ascobolaceae</taxon>
        <taxon>Ascobolus</taxon>
    </lineage>
</organism>
<evidence type="ECO:0000256" key="5">
    <source>
        <dbReference type="ARBA" id="ARBA00022722"/>
    </source>
</evidence>
<dbReference type="Gene3D" id="3.30.420.10">
    <property type="entry name" value="Ribonuclease H-like superfamily/Ribonuclease H"/>
    <property type="match status" value="1"/>
</dbReference>
<keyword evidence="6 10" id="KW-0479">Metal-binding</keyword>
<reference evidence="13 14" key="1">
    <citation type="journal article" date="2018" name="Nat. Ecol. Evol.">
        <title>Pezizomycetes genomes reveal the molecular basis of ectomycorrhizal truffle lifestyle.</title>
        <authorList>
            <person name="Murat C."/>
            <person name="Payen T."/>
            <person name="Noel B."/>
            <person name="Kuo A."/>
            <person name="Morin E."/>
            <person name="Chen J."/>
            <person name="Kohler A."/>
            <person name="Krizsan K."/>
            <person name="Balestrini R."/>
            <person name="Da Silva C."/>
            <person name="Montanini B."/>
            <person name="Hainaut M."/>
            <person name="Levati E."/>
            <person name="Barry K.W."/>
            <person name="Belfiori B."/>
            <person name="Cichocki N."/>
            <person name="Clum A."/>
            <person name="Dockter R.B."/>
            <person name="Fauchery L."/>
            <person name="Guy J."/>
            <person name="Iotti M."/>
            <person name="Le Tacon F."/>
            <person name="Lindquist E.A."/>
            <person name="Lipzen A."/>
            <person name="Malagnac F."/>
            <person name="Mello A."/>
            <person name="Molinier V."/>
            <person name="Miyauchi S."/>
            <person name="Poulain J."/>
            <person name="Riccioni C."/>
            <person name="Rubini A."/>
            <person name="Sitrit Y."/>
            <person name="Splivallo R."/>
            <person name="Traeger S."/>
            <person name="Wang M."/>
            <person name="Zifcakova L."/>
            <person name="Wipf D."/>
            <person name="Zambonelli A."/>
            <person name="Paolocci F."/>
            <person name="Nowrousian M."/>
            <person name="Ottonello S."/>
            <person name="Baldrian P."/>
            <person name="Spatafora J.W."/>
            <person name="Henrissat B."/>
            <person name="Nagy L.G."/>
            <person name="Aury J.M."/>
            <person name="Wincker P."/>
            <person name="Grigoriev I.V."/>
            <person name="Bonfante P."/>
            <person name="Martin F.M."/>
        </authorList>
    </citation>
    <scope>NUCLEOTIDE SEQUENCE [LARGE SCALE GENOMIC DNA]</scope>
    <source>
        <strain evidence="13 14">RN42</strain>
    </source>
</reference>
<name>A0A3N4HH84_ASCIM</name>
<evidence type="ECO:0000256" key="3">
    <source>
        <dbReference type="ARBA" id="ARBA00005300"/>
    </source>
</evidence>
<dbReference type="Gene3D" id="3.40.970.10">
    <property type="entry name" value="Ribonuclease H1, N-terminal domain"/>
    <property type="match status" value="1"/>
</dbReference>
<dbReference type="EMBL" id="ML119862">
    <property type="protein sequence ID" value="RPA72426.1"/>
    <property type="molecule type" value="Genomic_DNA"/>
</dbReference>
<dbReference type="Pfam" id="PF00075">
    <property type="entry name" value="RNase_H"/>
    <property type="match status" value="1"/>
</dbReference>
<dbReference type="GO" id="GO:0000287">
    <property type="term" value="F:magnesium ion binding"/>
    <property type="evidence" value="ECO:0007669"/>
    <property type="project" value="UniProtKB-UniRule"/>
</dbReference>
<feature type="compositionally biased region" description="Polar residues" evidence="11">
    <location>
        <begin position="120"/>
        <end position="130"/>
    </location>
</feature>
<dbReference type="PANTHER" id="PTHR10642">
    <property type="entry name" value="RIBONUCLEASE H1"/>
    <property type="match status" value="1"/>
</dbReference>
<evidence type="ECO:0000256" key="7">
    <source>
        <dbReference type="ARBA" id="ARBA00022759"/>
    </source>
</evidence>
<dbReference type="InterPro" id="IPR036397">
    <property type="entry name" value="RNaseH_sf"/>
</dbReference>
<dbReference type="CDD" id="cd09280">
    <property type="entry name" value="RNase_HI_eukaryote_like"/>
    <property type="match status" value="1"/>
</dbReference>
<evidence type="ECO:0000256" key="2">
    <source>
        <dbReference type="ARBA" id="ARBA00001946"/>
    </source>
</evidence>
<dbReference type="Pfam" id="PF01693">
    <property type="entry name" value="Cauli_VI"/>
    <property type="match status" value="1"/>
</dbReference>
<evidence type="ECO:0000256" key="1">
    <source>
        <dbReference type="ARBA" id="ARBA00000077"/>
    </source>
</evidence>
<dbReference type="PIRSF" id="PIRSF036852">
    <property type="entry name" value="Ribonuclease_H1_euk"/>
    <property type="match status" value="1"/>
</dbReference>
<dbReference type="InterPro" id="IPR009027">
    <property type="entry name" value="Ribosomal_bL9/RNase_H1_N"/>
</dbReference>
<dbReference type="SUPFAM" id="SSF55658">
    <property type="entry name" value="L9 N-domain-like"/>
    <property type="match status" value="1"/>
</dbReference>
<sequence>MEEARSFVGAGAGVNVFRKEASATQTTSQTVPSSSSSSTSTATASSTTKPQQFWAIKVGKTPGIYTSLPEARAQLAGTVKPVVKCFGVRARAEAWLRGDLEDSGSSQSSNTEVQSSSRSRTTLESFSSLPQLAGSKRKLAPEKPAAMSIAKHQKMSTLATREDESLSALLSAEKTHYANLKPGMDSLPPARPEPVIIFTDGSALGNGKKRAVAGVGVWFGHGDPRNISEPLGGPVQTNNRAELTAIIRAIESVEEKQDIKICSDSDYSIKCITQWSPTWIKKNWVNSSGKPVENRDLIETILNYIEGRKRKGSKTIFEWVKAHTNTKSGNDYADELATAGSRMHTGYLG</sequence>
<evidence type="ECO:0000256" key="10">
    <source>
        <dbReference type="PIRNR" id="PIRNR036852"/>
    </source>
</evidence>
<comment type="similarity">
    <text evidence="3 10">Belongs to the RNase H family.</text>
</comment>
<dbReference type="InterPro" id="IPR017067">
    <property type="entry name" value="RNase_H1_euk"/>
</dbReference>
<dbReference type="SUPFAM" id="SSF53098">
    <property type="entry name" value="Ribonuclease H-like"/>
    <property type="match status" value="1"/>
</dbReference>
<comment type="catalytic activity">
    <reaction evidence="1 10">
        <text>Endonucleolytic cleavage to 5'-phosphomonoester.</text>
        <dbReference type="EC" id="3.1.26.4"/>
    </reaction>
</comment>
<dbReference type="OrthoDB" id="407198at2759"/>
<protein>
    <recommendedName>
        <fullName evidence="4 10">Ribonuclease H</fullName>
        <shortName evidence="10">RNase H</shortName>
        <ecNumber evidence="4 10">3.1.26.4</ecNumber>
    </recommendedName>
</protein>
<evidence type="ECO:0000256" key="8">
    <source>
        <dbReference type="ARBA" id="ARBA00022801"/>
    </source>
</evidence>
<dbReference type="PANTHER" id="PTHR10642:SF26">
    <property type="entry name" value="RIBONUCLEASE H1"/>
    <property type="match status" value="1"/>
</dbReference>
<comment type="cofactor">
    <cofactor evidence="2 10">
        <name>Mg(2+)</name>
        <dbReference type="ChEBI" id="CHEBI:18420"/>
    </cofactor>
</comment>
<feature type="region of interest" description="Disordered" evidence="11">
    <location>
        <begin position="100"/>
        <end position="161"/>
    </location>
</feature>
<keyword evidence="5 10" id="KW-0540">Nuclease</keyword>
<evidence type="ECO:0000256" key="9">
    <source>
        <dbReference type="ARBA" id="ARBA00022842"/>
    </source>
</evidence>
<dbReference type="AlphaFoldDB" id="A0A3N4HH84"/>
<dbReference type="STRING" id="1160509.A0A3N4HH84"/>
<dbReference type="InterPro" id="IPR037056">
    <property type="entry name" value="RNase_H1_N_sf"/>
</dbReference>
<feature type="domain" description="RNase H type-1" evidence="12">
    <location>
        <begin position="191"/>
        <end position="342"/>
    </location>
</feature>
<proteinExistence type="inferred from homology"/>
<evidence type="ECO:0000256" key="4">
    <source>
        <dbReference type="ARBA" id="ARBA00012180"/>
    </source>
</evidence>
<gene>
    <name evidence="13" type="ORF">BJ508DRAFT_419469</name>
</gene>
<feature type="compositionally biased region" description="Low complexity" evidence="11">
    <location>
        <begin position="22"/>
        <end position="48"/>
    </location>
</feature>
<dbReference type="GO" id="GO:0043137">
    <property type="term" value="P:DNA replication, removal of RNA primer"/>
    <property type="evidence" value="ECO:0007669"/>
    <property type="project" value="TreeGrafter"/>
</dbReference>
<dbReference type="EC" id="3.1.26.4" evidence="4 10"/>
<evidence type="ECO:0000313" key="13">
    <source>
        <dbReference type="EMBL" id="RPA72426.1"/>
    </source>
</evidence>